<accession>A0ABS9EKP5</accession>
<dbReference type="EMBL" id="JAKGUD010000002">
    <property type="protein sequence ID" value="MCF4141777.1"/>
    <property type="molecule type" value="Genomic_DNA"/>
</dbReference>
<dbReference type="Gene3D" id="3.90.1150.10">
    <property type="entry name" value="Aspartate Aminotransferase, domain 1"/>
    <property type="match status" value="1"/>
</dbReference>
<dbReference type="PANTHER" id="PTHR42806:SF1">
    <property type="entry name" value="GLYCINE DEHYDROGENASE (DECARBOXYLATING)"/>
    <property type="match status" value="1"/>
</dbReference>
<evidence type="ECO:0000256" key="1">
    <source>
        <dbReference type="ARBA" id="ARBA00003788"/>
    </source>
</evidence>
<dbReference type="CDD" id="cd00613">
    <property type="entry name" value="GDC-P"/>
    <property type="match status" value="1"/>
</dbReference>
<proteinExistence type="inferred from homology"/>
<sequence length="445" mass="48286">MRYIPNTDDQRSEMLRTIGAGSVDDLFSDLPASAVLDGKLDLPEPMSEMGLMKHLNELAGRNVDACSQTCFLGAGVYDHFVPLVVDHIISREEFTTSYTPYQPEISQGTLQAIFEYQSMVCSLTGMEVANASMYDGASSIAEAAFMACASTKRNVVLVARSVHPHGRAVLETYASLRGITVKEIGYSDGTLDMGDLKGNLSDEVAAVIVQSPNFFGSLEDLKALADEAHSVKALFIAVSDLLALSVLEAPGRLGADVVVGDGQSVGNAMNFGGPHFGFFATTQKLMRKMPGRIVGETLDRNGKKCYVLTLQAREQHIRREKASSNICSNHSLNALASAVHMSLMGLSGMKEAASQSLLKAAYGKERLIETGSFRSAFDGPFFREFVVFSDEAPRSINDRLLSEGMIGGYDLSNDYPELENAWLVAVTEKRTKDEIDRFVSVARGE</sequence>
<dbReference type="EC" id="1.4.4.2" evidence="4"/>
<dbReference type="PIRSF" id="PIRSF006815">
    <property type="entry name" value="GcvPA"/>
    <property type="match status" value="1"/>
</dbReference>
<evidence type="ECO:0000259" key="5">
    <source>
        <dbReference type="Pfam" id="PF02347"/>
    </source>
</evidence>
<dbReference type="InterPro" id="IPR020581">
    <property type="entry name" value="GDC_P"/>
</dbReference>
<dbReference type="GO" id="GO:0004375">
    <property type="term" value="F:glycine dehydrogenase (decarboxylating) activity"/>
    <property type="evidence" value="ECO:0007669"/>
    <property type="project" value="UniProtKB-EC"/>
</dbReference>
<dbReference type="InterPro" id="IPR015422">
    <property type="entry name" value="PyrdxlP-dep_Trfase_small"/>
</dbReference>
<dbReference type="InterPro" id="IPR015424">
    <property type="entry name" value="PyrdxlP-dep_Trfase"/>
</dbReference>
<dbReference type="RefSeq" id="WP_236098499.1">
    <property type="nucleotide sequence ID" value="NZ_JAKGUD010000002.1"/>
</dbReference>
<organism evidence="6 7">
    <name type="scientific">Dethiosulfovibrio marinus</name>
    <dbReference type="NCBI Taxonomy" id="133532"/>
    <lineage>
        <taxon>Bacteria</taxon>
        <taxon>Thermotogati</taxon>
        <taxon>Synergistota</taxon>
        <taxon>Synergistia</taxon>
        <taxon>Synergistales</taxon>
        <taxon>Dethiosulfovibrionaceae</taxon>
        <taxon>Dethiosulfovibrio</taxon>
    </lineage>
</organism>
<dbReference type="PANTHER" id="PTHR42806">
    <property type="entry name" value="GLYCINE CLEAVAGE SYSTEM P-PROTEIN"/>
    <property type="match status" value="1"/>
</dbReference>
<dbReference type="Gene3D" id="3.40.640.10">
    <property type="entry name" value="Type I PLP-dependent aspartate aminotransferase-like (Major domain)"/>
    <property type="match status" value="1"/>
</dbReference>
<evidence type="ECO:0000313" key="7">
    <source>
        <dbReference type="Proteomes" id="UP001200430"/>
    </source>
</evidence>
<dbReference type="InterPro" id="IPR023010">
    <property type="entry name" value="GcvPA"/>
</dbReference>
<reference evidence="6 7" key="1">
    <citation type="submission" date="2022-01" db="EMBL/GenBank/DDBJ databases">
        <title>Dethiosulfovibrio faecalis sp. nov., a novel proteolytic, non-sulfur-reducing bacterium isolated from a marine aquaculture solid waste bioreactor.</title>
        <authorList>
            <person name="Grabowski S."/>
            <person name="Apolinario E."/>
            <person name="Schneider N."/>
            <person name="Marshall C.W."/>
            <person name="Sowers K.R."/>
        </authorList>
    </citation>
    <scope>NUCLEOTIDE SEQUENCE [LARGE SCALE GENOMIC DNA]</scope>
    <source>
        <strain evidence="6 7">DSM 12537</strain>
    </source>
</reference>
<evidence type="ECO:0000313" key="6">
    <source>
        <dbReference type="EMBL" id="MCF4141777.1"/>
    </source>
</evidence>
<protein>
    <recommendedName>
        <fullName evidence="4">Probable glycine dehydrogenase (decarboxylating) subunit 1</fullName>
        <ecNumber evidence="4">1.4.4.2</ecNumber>
    </recommendedName>
    <alternativeName>
        <fullName evidence="4">Glycine cleavage system P-protein subunit 1</fullName>
    </alternativeName>
    <alternativeName>
        <fullName evidence="4">Glycine decarboxylase subunit 1</fullName>
    </alternativeName>
    <alternativeName>
        <fullName evidence="4">Glycine dehydrogenase (aminomethyl-transferring) subunit 1</fullName>
    </alternativeName>
</protein>
<evidence type="ECO:0000256" key="2">
    <source>
        <dbReference type="ARBA" id="ARBA00023002"/>
    </source>
</evidence>
<keyword evidence="7" id="KW-1185">Reference proteome</keyword>
<keyword evidence="2 4" id="KW-0560">Oxidoreductase</keyword>
<dbReference type="InterPro" id="IPR049315">
    <property type="entry name" value="GDC-P_N"/>
</dbReference>
<dbReference type="Proteomes" id="UP001200430">
    <property type="component" value="Unassembled WGS sequence"/>
</dbReference>
<name>A0ABS9EKP5_9BACT</name>
<comment type="similarity">
    <text evidence="4">Belongs to the GcvP family. N-terminal subunit subfamily.</text>
</comment>
<dbReference type="InterPro" id="IPR015421">
    <property type="entry name" value="PyrdxlP-dep_Trfase_major"/>
</dbReference>
<evidence type="ECO:0000256" key="4">
    <source>
        <dbReference type="HAMAP-Rule" id="MF_00712"/>
    </source>
</evidence>
<comment type="subunit">
    <text evidence="4">The glycine cleavage system is composed of four proteins: P, T, L and H. In this organism, the P 'protein' is a heterodimer of two subunits.</text>
</comment>
<evidence type="ECO:0000256" key="3">
    <source>
        <dbReference type="ARBA" id="ARBA00049026"/>
    </source>
</evidence>
<comment type="catalytic activity">
    <reaction evidence="3 4">
        <text>N(6)-[(R)-lipoyl]-L-lysyl-[glycine-cleavage complex H protein] + glycine + H(+) = N(6)-[(R)-S(8)-aminomethyldihydrolipoyl]-L-lysyl-[glycine-cleavage complex H protein] + CO2</text>
        <dbReference type="Rhea" id="RHEA:24304"/>
        <dbReference type="Rhea" id="RHEA-COMP:10494"/>
        <dbReference type="Rhea" id="RHEA-COMP:10495"/>
        <dbReference type="ChEBI" id="CHEBI:15378"/>
        <dbReference type="ChEBI" id="CHEBI:16526"/>
        <dbReference type="ChEBI" id="CHEBI:57305"/>
        <dbReference type="ChEBI" id="CHEBI:83099"/>
        <dbReference type="ChEBI" id="CHEBI:83143"/>
        <dbReference type="EC" id="1.4.4.2"/>
    </reaction>
</comment>
<feature type="domain" description="Glycine cleavage system P-protein N-terminal" evidence="5">
    <location>
        <begin position="1"/>
        <end position="440"/>
    </location>
</feature>
<dbReference type="Pfam" id="PF02347">
    <property type="entry name" value="GDC-P"/>
    <property type="match status" value="1"/>
</dbReference>
<dbReference type="NCBIfam" id="NF001696">
    <property type="entry name" value="PRK00451.1"/>
    <property type="match status" value="1"/>
</dbReference>
<comment type="caution">
    <text evidence="6">The sequence shown here is derived from an EMBL/GenBank/DDBJ whole genome shotgun (WGS) entry which is preliminary data.</text>
</comment>
<dbReference type="SUPFAM" id="SSF53383">
    <property type="entry name" value="PLP-dependent transferases"/>
    <property type="match status" value="1"/>
</dbReference>
<comment type="function">
    <text evidence="1 4">The glycine cleavage system catalyzes the degradation of glycine. The P protein binds the alpha-amino group of glycine through its pyridoxal phosphate cofactor; CO(2) is released and the remaining methylamine moiety is then transferred to the lipoamide cofactor of the H protein.</text>
</comment>
<dbReference type="HAMAP" id="MF_00712">
    <property type="entry name" value="GcvPA"/>
    <property type="match status" value="1"/>
</dbReference>
<gene>
    <name evidence="4 6" type="primary">gcvPA</name>
    <name evidence="6" type="ORF">L2W38_02950</name>
</gene>